<dbReference type="Proteomes" id="UP000638648">
    <property type="component" value="Unassembled WGS sequence"/>
</dbReference>
<evidence type="ECO:0000256" key="2">
    <source>
        <dbReference type="ARBA" id="ARBA00010790"/>
    </source>
</evidence>
<sequence length="509" mass="53312">MTSSTNSYDFVVVGAGTAGCVIAARLSEDAGVRVLLLEAGAAEPPAAVAAPLAWPSLQGTSADWAGVSVPQAATGGRIPWPRGRGLGGSSSINGMAFLRGHRSSYDAWVRAGAEGWGFDDLLPYFLRSEHVEGRDPTVRGDAGPVHVAPAHSLHPVTEAFLAAASEVGYPAASDVSGGLDEGFGSNDLNIVDGRRQSAADAYLVPALDRPNLDVVTDALVHRTRLHAGRCTGVEYSVGSEVFVAEARGEVVLTGGTVGSPLVLMRSGIGPRSHLRDVGVDVVVDLPGVGANVQDHPRSTVIYQAAGPMPDRTNSHADALGLIRSDPELDALDLQLQLVDIPYFAPALPPPMSADASGYSIALAAMTPRSRGSVRLAGADPGEPPVLDPNYYSDPHDLEVMTAGLRVARRIGTADALEPWRGREVFPGGEVRDDASMREYLRRSLRTYSHQVGTCRMGTDALAVVDTGLRVRGVEGLRVADASVMPTIVSANTNATVYAIAERAVDLIRG</sequence>
<keyword evidence="3 6" id="KW-0285">Flavoprotein</keyword>
<comment type="caution">
    <text evidence="9">The sequence shown here is derived from an EMBL/GenBank/DDBJ whole genome shotgun (WGS) entry which is preliminary data.</text>
</comment>
<dbReference type="AlphaFoldDB" id="A0A927MW13"/>
<comment type="similarity">
    <text evidence="2 6">Belongs to the GMC oxidoreductase family.</text>
</comment>
<evidence type="ECO:0000259" key="8">
    <source>
        <dbReference type="PROSITE" id="PS00624"/>
    </source>
</evidence>
<comment type="cofactor">
    <cofactor evidence="1 5">
        <name>FAD</name>
        <dbReference type="ChEBI" id="CHEBI:57692"/>
    </cofactor>
</comment>
<keyword evidence="4 5" id="KW-0274">FAD</keyword>
<evidence type="ECO:0000313" key="9">
    <source>
        <dbReference type="EMBL" id="MBE1607289.1"/>
    </source>
</evidence>
<protein>
    <submittedName>
        <fullName evidence="9">Choline dehydrogenase</fullName>
        <ecNumber evidence="9">1.1.99.1</ecNumber>
    </submittedName>
</protein>
<evidence type="ECO:0000256" key="6">
    <source>
        <dbReference type="RuleBase" id="RU003968"/>
    </source>
</evidence>
<dbReference type="PANTHER" id="PTHR11552:SF147">
    <property type="entry name" value="CHOLINE DEHYDROGENASE, MITOCHONDRIAL"/>
    <property type="match status" value="1"/>
</dbReference>
<dbReference type="PROSITE" id="PS00624">
    <property type="entry name" value="GMC_OXRED_2"/>
    <property type="match status" value="1"/>
</dbReference>
<dbReference type="PIRSF" id="PIRSF000137">
    <property type="entry name" value="Alcohol_oxidase"/>
    <property type="match status" value="1"/>
</dbReference>
<reference evidence="9" key="1">
    <citation type="submission" date="2020-10" db="EMBL/GenBank/DDBJ databases">
        <title>Sequencing the genomes of 1000 actinobacteria strains.</title>
        <authorList>
            <person name="Klenk H.-P."/>
        </authorList>
    </citation>
    <scope>NUCLEOTIDE SEQUENCE</scope>
    <source>
        <strain evidence="9">DSM 45354</strain>
    </source>
</reference>
<proteinExistence type="inferred from homology"/>
<dbReference type="InterPro" id="IPR007867">
    <property type="entry name" value="GMC_OxRtase_C"/>
</dbReference>
<feature type="binding site" evidence="5">
    <location>
        <position position="220"/>
    </location>
    <ligand>
        <name>FAD</name>
        <dbReference type="ChEBI" id="CHEBI:57692"/>
    </ligand>
</feature>
<evidence type="ECO:0000256" key="3">
    <source>
        <dbReference type="ARBA" id="ARBA00022630"/>
    </source>
</evidence>
<dbReference type="PANTHER" id="PTHR11552">
    <property type="entry name" value="GLUCOSE-METHANOL-CHOLINE GMC OXIDOREDUCTASE"/>
    <property type="match status" value="1"/>
</dbReference>
<gene>
    <name evidence="9" type="ORF">HEB94_004137</name>
</gene>
<dbReference type="GO" id="GO:0050660">
    <property type="term" value="F:flavin adenine dinucleotide binding"/>
    <property type="evidence" value="ECO:0007669"/>
    <property type="project" value="InterPro"/>
</dbReference>
<dbReference type="EMBL" id="JADBEM010000001">
    <property type="protein sequence ID" value="MBE1607289.1"/>
    <property type="molecule type" value="Genomic_DNA"/>
</dbReference>
<feature type="domain" description="Glucose-methanol-choline oxidoreductase N-terminal" evidence="8">
    <location>
        <begin position="255"/>
        <end position="269"/>
    </location>
</feature>
<dbReference type="Gene3D" id="3.50.50.60">
    <property type="entry name" value="FAD/NAD(P)-binding domain"/>
    <property type="match status" value="1"/>
</dbReference>
<dbReference type="RefSeq" id="WP_192751260.1">
    <property type="nucleotide sequence ID" value="NZ_BAABJL010000122.1"/>
</dbReference>
<dbReference type="PROSITE" id="PS00623">
    <property type="entry name" value="GMC_OXRED_1"/>
    <property type="match status" value="1"/>
</dbReference>
<feature type="binding site" evidence="5">
    <location>
        <position position="447"/>
    </location>
    <ligand>
        <name>substrate</name>
    </ligand>
</feature>
<dbReference type="EC" id="1.1.99.1" evidence="9"/>
<dbReference type="GO" id="GO:0008812">
    <property type="term" value="F:choline dehydrogenase activity"/>
    <property type="evidence" value="ECO:0007669"/>
    <property type="project" value="UniProtKB-EC"/>
</dbReference>
<accession>A0A927MW13</accession>
<dbReference type="SUPFAM" id="SSF51905">
    <property type="entry name" value="FAD/NAD(P)-binding domain"/>
    <property type="match status" value="1"/>
</dbReference>
<evidence type="ECO:0000256" key="1">
    <source>
        <dbReference type="ARBA" id="ARBA00001974"/>
    </source>
</evidence>
<evidence type="ECO:0000256" key="4">
    <source>
        <dbReference type="ARBA" id="ARBA00022827"/>
    </source>
</evidence>
<organism evidence="9 10">
    <name type="scientific">Actinopolymorpha pittospori</name>
    <dbReference type="NCBI Taxonomy" id="648752"/>
    <lineage>
        <taxon>Bacteria</taxon>
        <taxon>Bacillati</taxon>
        <taxon>Actinomycetota</taxon>
        <taxon>Actinomycetes</taxon>
        <taxon>Propionibacteriales</taxon>
        <taxon>Actinopolymorphaceae</taxon>
        <taxon>Actinopolymorpha</taxon>
    </lineage>
</organism>
<keyword evidence="10" id="KW-1185">Reference proteome</keyword>
<dbReference type="Gene3D" id="3.30.560.10">
    <property type="entry name" value="Glucose Oxidase, domain 3"/>
    <property type="match status" value="1"/>
</dbReference>
<evidence type="ECO:0000259" key="7">
    <source>
        <dbReference type="PROSITE" id="PS00623"/>
    </source>
</evidence>
<dbReference type="InterPro" id="IPR036188">
    <property type="entry name" value="FAD/NAD-bd_sf"/>
</dbReference>
<keyword evidence="9" id="KW-0560">Oxidoreductase</keyword>
<dbReference type="InterPro" id="IPR000172">
    <property type="entry name" value="GMC_OxRdtase_N"/>
</dbReference>
<feature type="domain" description="Glucose-methanol-choline oxidoreductase N-terminal" evidence="7">
    <location>
        <begin position="83"/>
        <end position="106"/>
    </location>
</feature>
<dbReference type="Pfam" id="PF05199">
    <property type="entry name" value="GMC_oxred_C"/>
    <property type="match status" value="1"/>
</dbReference>
<dbReference type="SUPFAM" id="SSF54373">
    <property type="entry name" value="FAD-linked reductases, C-terminal domain"/>
    <property type="match status" value="1"/>
</dbReference>
<dbReference type="InterPro" id="IPR012132">
    <property type="entry name" value="GMC_OxRdtase"/>
</dbReference>
<evidence type="ECO:0000313" key="10">
    <source>
        <dbReference type="Proteomes" id="UP000638648"/>
    </source>
</evidence>
<dbReference type="Pfam" id="PF00732">
    <property type="entry name" value="GMC_oxred_N"/>
    <property type="match status" value="1"/>
</dbReference>
<evidence type="ECO:0000256" key="5">
    <source>
        <dbReference type="PIRSR" id="PIRSR000137-2"/>
    </source>
</evidence>
<name>A0A927MW13_9ACTN</name>